<dbReference type="InterPro" id="IPR003018">
    <property type="entry name" value="GAF"/>
</dbReference>
<dbReference type="PANTHER" id="PTHR24421">
    <property type="entry name" value="NITRATE/NITRITE SENSOR PROTEIN NARX-RELATED"/>
    <property type="match status" value="1"/>
</dbReference>
<dbReference type="CDD" id="cd16917">
    <property type="entry name" value="HATPase_UhpB-NarQ-NarX-like"/>
    <property type="match status" value="1"/>
</dbReference>
<dbReference type="GO" id="GO:0016301">
    <property type="term" value="F:kinase activity"/>
    <property type="evidence" value="ECO:0007669"/>
    <property type="project" value="UniProtKB-KW"/>
</dbReference>
<evidence type="ECO:0000256" key="3">
    <source>
        <dbReference type="ARBA" id="ARBA00023012"/>
    </source>
</evidence>
<keyword evidence="1" id="KW-0808">Transferase</keyword>
<evidence type="ECO:0000256" key="1">
    <source>
        <dbReference type="ARBA" id="ARBA00022679"/>
    </source>
</evidence>
<dbReference type="Proteomes" id="UP001500432">
    <property type="component" value="Unassembled WGS sequence"/>
</dbReference>
<dbReference type="SMART" id="SM00387">
    <property type="entry name" value="HATPase_c"/>
    <property type="match status" value="1"/>
</dbReference>
<comment type="caution">
    <text evidence="6">The sequence shown here is derived from an EMBL/GenBank/DDBJ whole genome shotgun (WGS) entry which is preliminary data.</text>
</comment>
<proteinExistence type="predicted"/>
<dbReference type="PANTHER" id="PTHR24421:SF56">
    <property type="entry name" value="OXYGEN SENSOR HISTIDINE KINASE RESPONSE REGULATOR DOST"/>
    <property type="match status" value="1"/>
</dbReference>
<dbReference type="InterPro" id="IPR011712">
    <property type="entry name" value="Sig_transdc_His_kin_sub3_dim/P"/>
</dbReference>
<keyword evidence="7" id="KW-1185">Reference proteome</keyword>
<evidence type="ECO:0000259" key="4">
    <source>
        <dbReference type="SMART" id="SM00065"/>
    </source>
</evidence>
<dbReference type="Pfam" id="PF13185">
    <property type="entry name" value="GAF_2"/>
    <property type="match status" value="1"/>
</dbReference>
<sequence length="526" mass="56345">MNGLMTAIVSMAEDLSLQSVLEQLAQSAAELLNSRYAAIGVLGPDDTLTHFITVGIDEDQKRLMGDVPTGHGVLGQLIREPKPLRLHDLHEHPLSVGFPENHPPMTTFLGVPIRVREAVFGNLYLTEKAGGEDYTAEDEELAAALAAAAGVAIQNARLYEDSRRRQRWLEAGMEASTSLIVEDSPSPDADLDLVAEHALRASDAVLAVVAAPDGESMEVYTAVGALAVVAGQEVLCPPSLREADVERRPLVLRNPEEVFGPGSGEKLGHVLAIPIGHGTSGDRLLLLARQAGGSQFTQADLESGAAFGSHVGLALDLNIAHRQREEALISVDRDRIAQDLHDLVIQRLFAAGLGIQNLRRFATDPAAEARITKLTEELDESIRELRNTIYSLRAKQTDREGLSRSLFDTVHECLRSTGIIPKITVEGRLEDLPSPLARQVLAVVTETVSNAARHSGATSITVALTALPDAVEVLVEDDGKGFASPARASGLANIQRRARSLDGTSSVDSIPGTGTRVSWRVPLTAR</sequence>
<evidence type="ECO:0000259" key="5">
    <source>
        <dbReference type="SMART" id="SM00387"/>
    </source>
</evidence>
<name>A0ABN3BXA6_9MICC</name>
<dbReference type="Pfam" id="PF07730">
    <property type="entry name" value="HisKA_3"/>
    <property type="match status" value="1"/>
</dbReference>
<protein>
    <submittedName>
        <fullName evidence="6">Two-component system sensor histidine kinase</fullName>
    </submittedName>
</protein>
<dbReference type="EMBL" id="BAAAQW010000007">
    <property type="protein sequence ID" value="GAA2201571.1"/>
    <property type="molecule type" value="Genomic_DNA"/>
</dbReference>
<keyword evidence="3" id="KW-0902">Two-component regulatory system</keyword>
<dbReference type="Pfam" id="PF02518">
    <property type="entry name" value="HATPase_c"/>
    <property type="match status" value="1"/>
</dbReference>
<dbReference type="SUPFAM" id="SSF55874">
    <property type="entry name" value="ATPase domain of HSP90 chaperone/DNA topoisomerase II/histidine kinase"/>
    <property type="match status" value="1"/>
</dbReference>
<gene>
    <name evidence="6" type="ORF">GCM10009849_26520</name>
</gene>
<organism evidence="6 7">
    <name type="scientific">Sinomonas flava</name>
    <dbReference type="NCBI Taxonomy" id="496857"/>
    <lineage>
        <taxon>Bacteria</taxon>
        <taxon>Bacillati</taxon>
        <taxon>Actinomycetota</taxon>
        <taxon>Actinomycetes</taxon>
        <taxon>Micrococcales</taxon>
        <taxon>Micrococcaceae</taxon>
        <taxon>Sinomonas</taxon>
    </lineage>
</organism>
<dbReference type="SMART" id="SM00065">
    <property type="entry name" value="GAF"/>
    <property type="match status" value="1"/>
</dbReference>
<dbReference type="Gene3D" id="3.30.450.40">
    <property type="match status" value="2"/>
</dbReference>
<accession>A0ABN3BXA6</accession>
<feature type="domain" description="Histidine kinase/HSP90-like ATPase" evidence="5">
    <location>
        <begin position="435"/>
        <end position="525"/>
    </location>
</feature>
<dbReference type="InterPro" id="IPR036890">
    <property type="entry name" value="HATPase_C_sf"/>
</dbReference>
<dbReference type="Gene3D" id="1.20.5.1930">
    <property type="match status" value="1"/>
</dbReference>
<dbReference type="Gene3D" id="3.30.565.10">
    <property type="entry name" value="Histidine kinase-like ATPase, C-terminal domain"/>
    <property type="match status" value="1"/>
</dbReference>
<evidence type="ECO:0000256" key="2">
    <source>
        <dbReference type="ARBA" id="ARBA00022777"/>
    </source>
</evidence>
<dbReference type="SUPFAM" id="SSF55781">
    <property type="entry name" value="GAF domain-like"/>
    <property type="match status" value="2"/>
</dbReference>
<feature type="domain" description="GAF" evidence="4">
    <location>
        <begin position="16"/>
        <end position="163"/>
    </location>
</feature>
<reference evidence="6 7" key="1">
    <citation type="journal article" date="2019" name="Int. J. Syst. Evol. Microbiol.">
        <title>The Global Catalogue of Microorganisms (GCM) 10K type strain sequencing project: providing services to taxonomists for standard genome sequencing and annotation.</title>
        <authorList>
            <consortium name="The Broad Institute Genomics Platform"/>
            <consortium name="The Broad Institute Genome Sequencing Center for Infectious Disease"/>
            <person name="Wu L."/>
            <person name="Ma J."/>
        </authorList>
    </citation>
    <scope>NUCLEOTIDE SEQUENCE [LARGE SCALE GENOMIC DNA]</scope>
    <source>
        <strain evidence="6 7">JCM 16034</strain>
    </source>
</reference>
<keyword evidence="2 6" id="KW-0418">Kinase</keyword>
<dbReference type="InterPro" id="IPR050482">
    <property type="entry name" value="Sensor_HK_TwoCompSys"/>
</dbReference>
<dbReference type="InterPro" id="IPR003594">
    <property type="entry name" value="HATPase_dom"/>
</dbReference>
<evidence type="ECO:0000313" key="6">
    <source>
        <dbReference type="EMBL" id="GAA2201571.1"/>
    </source>
</evidence>
<dbReference type="InterPro" id="IPR029016">
    <property type="entry name" value="GAF-like_dom_sf"/>
</dbReference>
<evidence type="ECO:0000313" key="7">
    <source>
        <dbReference type="Proteomes" id="UP001500432"/>
    </source>
</evidence>